<dbReference type="InterPro" id="IPR013216">
    <property type="entry name" value="Methyltransf_11"/>
</dbReference>
<evidence type="ECO:0000313" key="6">
    <source>
        <dbReference type="Proteomes" id="UP000676325"/>
    </source>
</evidence>
<dbReference type="PANTHER" id="PTHR43464">
    <property type="entry name" value="METHYLTRANSFERASE"/>
    <property type="match status" value="1"/>
</dbReference>
<name>A0A941E7D7_9ACTN</name>
<dbReference type="AlphaFoldDB" id="A0A941E7D7"/>
<organism evidence="5 6">
    <name type="scientific">Actinospica acidithermotolerans</name>
    <dbReference type="NCBI Taxonomy" id="2828514"/>
    <lineage>
        <taxon>Bacteria</taxon>
        <taxon>Bacillati</taxon>
        <taxon>Actinomycetota</taxon>
        <taxon>Actinomycetes</taxon>
        <taxon>Catenulisporales</taxon>
        <taxon>Actinospicaceae</taxon>
        <taxon>Actinospica</taxon>
    </lineage>
</organism>
<keyword evidence="3" id="KW-0949">S-adenosyl-L-methionine</keyword>
<dbReference type="Proteomes" id="UP000676325">
    <property type="component" value="Unassembled WGS sequence"/>
</dbReference>
<evidence type="ECO:0000313" key="5">
    <source>
        <dbReference type="EMBL" id="MBR7825303.1"/>
    </source>
</evidence>
<proteinExistence type="predicted"/>
<keyword evidence="1 5" id="KW-0489">Methyltransferase</keyword>
<sequence length="225" mass="23853">MGNSGTGPGTITPDGCAVDFYRRLPAAGEPEIVHAAVPAGSSVLELGCGTGRIATPLARLGHRVVGVDESAEMLACCRQIETVQSSIQDLDLGERFDVVLLPSHLINAGDEPPSVFLDACRRHLAAGGVVVVQRFPPGWIGTVTDFEHEDGAGGVHTTFTVLGRPAPDQVHARVRYEVGDDAWEQEFTACEVDDEALPGMLEAAGLRLDRILTQDGGWFAATAQR</sequence>
<dbReference type="GO" id="GO:0008757">
    <property type="term" value="F:S-adenosylmethionine-dependent methyltransferase activity"/>
    <property type="evidence" value="ECO:0007669"/>
    <property type="project" value="InterPro"/>
</dbReference>
<dbReference type="Pfam" id="PF08241">
    <property type="entry name" value="Methyltransf_11"/>
    <property type="match status" value="1"/>
</dbReference>
<evidence type="ECO:0000256" key="2">
    <source>
        <dbReference type="ARBA" id="ARBA00022679"/>
    </source>
</evidence>
<protein>
    <submittedName>
        <fullName evidence="5">Class I SAM-dependent methyltransferase</fullName>
    </submittedName>
</protein>
<gene>
    <name evidence="5" type="ORF">KDK95_03215</name>
</gene>
<dbReference type="RefSeq" id="WP_212516462.1">
    <property type="nucleotide sequence ID" value="NZ_JAGSOH010000005.1"/>
</dbReference>
<keyword evidence="6" id="KW-1185">Reference proteome</keyword>
<evidence type="ECO:0000256" key="1">
    <source>
        <dbReference type="ARBA" id="ARBA00022603"/>
    </source>
</evidence>
<comment type="caution">
    <text evidence="5">The sequence shown here is derived from an EMBL/GenBank/DDBJ whole genome shotgun (WGS) entry which is preliminary data.</text>
</comment>
<dbReference type="PANTHER" id="PTHR43464:SF19">
    <property type="entry name" value="UBIQUINONE BIOSYNTHESIS O-METHYLTRANSFERASE, MITOCHONDRIAL"/>
    <property type="match status" value="1"/>
</dbReference>
<keyword evidence="2" id="KW-0808">Transferase</keyword>
<feature type="domain" description="Methyltransferase type 11" evidence="4">
    <location>
        <begin position="44"/>
        <end position="132"/>
    </location>
</feature>
<accession>A0A941E7D7</accession>
<dbReference type="CDD" id="cd02440">
    <property type="entry name" value="AdoMet_MTases"/>
    <property type="match status" value="1"/>
</dbReference>
<evidence type="ECO:0000256" key="3">
    <source>
        <dbReference type="ARBA" id="ARBA00022691"/>
    </source>
</evidence>
<evidence type="ECO:0000259" key="4">
    <source>
        <dbReference type="Pfam" id="PF08241"/>
    </source>
</evidence>
<dbReference type="InterPro" id="IPR029063">
    <property type="entry name" value="SAM-dependent_MTases_sf"/>
</dbReference>
<dbReference type="SUPFAM" id="SSF53335">
    <property type="entry name" value="S-adenosyl-L-methionine-dependent methyltransferases"/>
    <property type="match status" value="1"/>
</dbReference>
<dbReference type="Gene3D" id="3.40.50.150">
    <property type="entry name" value="Vaccinia Virus protein VP39"/>
    <property type="match status" value="1"/>
</dbReference>
<dbReference type="GO" id="GO:0032259">
    <property type="term" value="P:methylation"/>
    <property type="evidence" value="ECO:0007669"/>
    <property type="project" value="UniProtKB-KW"/>
</dbReference>
<reference evidence="5" key="1">
    <citation type="submission" date="2021-04" db="EMBL/GenBank/DDBJ databases">
        <title>Genome based classification of Actinospica acidithermotolerans sp. nov., an actinobacterium isolated from an Indonesian hot spring.</title>
        <authorList>
            <person name="Kusuma A.B."/>
            <person name="Putra K.E."/>
            <person name="Nafisah S."/>
            <person name="Loh J."/>
            <person name="Nouioui I."/>
            <person name="Goodfellow M."/>
        </authorList>
    </citation>
    <scope>NUCLEOTIDE SEQUENCE</scope>
    <source>
        <strain evidence="5">MGRD01-02</strain>
    </source>
</reference>
<dbReference type="EMBL" id="JAGSOH010000005">
    <property type="protein sequence ID" value="MBR7825303.1"/>
    <property type="molecule type" value="Genomic_DNA"/>
</dbReference>